<organism evidence="2 3">
    <name type="scientific">Roseiconus lacunae</name>
    <dbReference type="NCBI Taxonomy" id="2605694"/>
    <lineage>
        <taxon>Bacteria</taxon>
        <taxon>Pseudomonadati</taxon>
        <taxon>Planctomycetota</taxon>
        <taxon>Planctomycetia</taxon>
        <taxon>Pirellulales</taxon>
        <taxon>Pirellulaceae</taxon>
        <taxon>Roseiconus</taxon>
    </lineage>
</organism>
<dbReference type="InterPro" id="IPR022435">
    <property type="entry name" value="Surface-anchored_actinobac"/>
</dbReference>
<dbReference type="NCBIfam" id="NF038134">
    <property type="entry name" value="choice_anch_M"/>
    <property type="match status" value="1"/>
</dbReference>
<evidence type="ECO:0000313" key="2">
    <source>
        <dbReference type="EMBL" id="MDM4017331.1"/>
    </source>
</evidence>
<keyword evidence="1" id="KW-0732">Signal</keyword>
<dbReference type="EMBL" id="JASZZN010000013">
    <property type="protein sequence ID" value="MDM4017331.1"/>
    <property type="molecule type" value="Genomic_DNA"/>
</dbReference>
<dbReference type="RefSeq" id="WP_289164789.1">
    <property type="nucleotide sequence ID" value="NZ_JASZZN010000013.1"/>
</dbReference>
<gene>
    <name evidence="2" type="ORF">QTN89_17925</name>
</gene>
<keyword evidence="3" id="KW-1185">Reference proteome</keyword>
<evidence type="ECO:0000256" key="1">
    <source>
        <dbReference type="SAM" id="SignalP"/>
    </source>
</evidence>
<dbReference type="InterPro" id="IPR013424">
    <property type="entry name" value="Ice-binding_C"/>
</dbReference>
<dbReference type="Proteomes" id="UP001239462">
    <property type="component" value="Unassembled WGS sequence"/>
</dbReference>
<evidence type="ECO:0000313" key="3">
    <source>
        <dbReference type="Proteomes" id="UP001239462"/>
    </source>
</evidence>
<sequence length="244" mass="25566">MKKILFFQLLSILAVSICSSVAHAEAVEYTLGHGDIGLAYDDSELELHYHFGNGAVLDGTPLVGDAEYAPDEAFVRVGQNTMVETTGSIPFLGTTAGDPVWVLPQSNTPGVPFLGIATEELDGTFSGASLTMTSFSGPGEFALWQSSPLGGLNVFWQSNNGLDATDTLALSIGGHDHYNYGFTEAGTYDIGVTATADFASGGSVSDFGTLRFVVGNVSAVPEPSALAAMGALSSIMVLRRRRRS</sequence>
<comment type="caution">
    <text evidence="2">The sequence shown here is derived from an EMBL/GenBank/DDBJ whole genome shotgun (WGS) entry which is preliminary data.</text>
</comment>
<dbReference type="NCBIfam" id="TIGR02595">
    <property type="entry name" value="PEP_CTERM"/>
    <property type="match status" value="1"/>
</dbReference>
<dbReference type="NCBIfam" id="TIGR03769">
    <property type="entry name" value="P_ac_wall_RPT"/>
    <property type="match status" value="1"/>
</dbReference>
<name>A0ABT7PLG4_9BACT</name>
<protein>
    <submittedName>
        <fullName evidence="2">Choice-of-anchor M domain-containing protein</fullName>
    </submittedName>
</protein>
<feature type="signal peptide" evidence="1">
    <location>
        <begin position="1"/>
        <end position="24"/>
    </location>
</feature>
<reference evidence="2 3" key="1">
    <citation type="submission" date="2023-06" db="EMBL/GenBank/DDBJ databases">
        <title>Roseiconus lacunae JC819 isolated from Gulf of Mannar region, Tamil Nadu.</title>
        <authorList>
            <person name="Pk S."/>
            <person name="Ch S."/>
            <person name="Ch V.R."/>
        </authorList>
    </citation>
    <scope>NUCLEOTIDE SEQUENCE [LARGE SCALE GENOMIC DNA]</scope>
    <source>
        <strain evidence="2 3">JC819</strain>
    </source>
</reference>
<accession>A0ABT7PLG4</accession>
<feature type="chain" id="PRO_5045801651" evidence="1">
    <location>
        <begin position="25"/>
        <end position="244"/>
    </location>
</feature>
<proteinExistence type="predicted"/>